<gene>
    <name evidence="3" type="primary">RON5</name>
</gene>
<evidence type="ECO:0000256" key="1">
    <source>
        <dbReference type="SAM" id="MobiDB-lite"/>
    </source>
</evidence>
<feature type="region of interest" description="Disordered" evidence="1">
    <location>
        <begin position="54"/>
        <end position="82"/>
    </location>
</feature>
<feature type="chain" id="PRO_5026296881" evidence="2">
    <location>
        <begin position="19"/>
        <end position="1513"/>
    </location>
</feature>
<feature type="region of interest" description="Disordered" evidence="1">
    <location>
        <begin position="108"/>
        <end position="253"/>
    </location>
</feature>
<accession>A0A6G9KFL7</accession>
<reference evidence="3" key="1">
    <citation type="journal article" date="2020" name="Parasitol. Int.">
        <title>Identification and characterizations of a rhoptries neck protein 5 (BoRON5) in Babesia orientalis.</title>
        <authorList>
            <person name="Tian Y."/>
            <person name="Li F."/>
            <person name="Guo J."/>
            <person name="Hu Y."/>
            <person name="Shu X."/>
            <person name="Xia Y."/>
            <person name="Kang T."/>
            <person name="Yu L."/>
            <person name="Liu Q."/>
            <person name="Nie Z."/>
            <person name="Wang S."/>
            <person name="Ao Y."/>
            <person name="An X."/>
            <person name="Zhao J."/>
            <person name="He L."/>
        </authorList>
    </citation>
    <scope>NUCLEOTIDE SEQUENCE</scope>
</reference>
<feature type="compositionally biased region" description="Polar residues" evidence="1">
    <location>
        <begin position="116"/>
        <end position="130"/>
    </location>
</feature>
<feature type="compositionally biased region" description="Basic and acidic residues" evidence="1">
    <location>
        <begin position="193"/>
        <end position="203"/>
    </location>
</feature>
<evidence type="ECO:0000256" key="2">
    <source>
        <dbReference type="SAM" id="SignalP"/>
    </source>
</evidence>
<feature type="compositionally biased region" description="Polar residues" evidence="1">
    <location>
        <begin position="69"/>
        <end position="78"/>
    </location>
</feature>
<evidence type="ECO:0000313" key="3">
    <source>
        <dbReference type="EMBL" id="QIQ50265.1"/>
    </source>
</evidence>
<proteinExistence type="evidence at transcript level"/>
<name>A0A6G9KFL7_9APIC</name>
<protein>
    <submittedName>
        <fullName evidence="3">Rhoptry neck protein</fullName>
    </submittedName>
</protein>
<organism evidence="3">
    <name type="scientific">Babesia orientalis</name>
    <dbReference type="NCBI Taxonomy" id="273649"/>
    <lineage>
        <taxon>Eukaryota</taxon>
        <taxon>Sar</taxon>
        <taxon>Alveolata</taxon>
        <taxon>Apicomplexa</taxon>
        <taxon>Aconoidasida</taxon>
        <taxon>Piroplasmida</taxon>
        <taxon>Babesiidae</taxon>
        <taxon>Babesia</taxon>
    </lineage>
</organism>
<dbReference type="EMBL" id="MN857247">
    <property type="protein sequence ID" value="QIQ50265.1"/>
    <property type="molecule type" value="mRNA"/>
</dbReference>
<feature type="region of interest" description="Disordered" evidence="1">
    <location>
        <begin position="271"/>
        <end position="292"/>
    </location>
</feature>
<keyword evidence="2" id="KW-0732">Signal</keyword>
<feature type="signal peptide" evidence="2">
    <location>
        <begin position="1"/>
        <end position="18"/>
    </location>
</feature>
<sequence>MEVLWLFYFATSLWQVQAVGLLQNPFALDTPLPMVNLLQIGGQDDIPVTETLFGDPKGKPVNPPEIKNASKTQKTSPVSGILGGKVPRPITKLLSRPKVQKLKESIASALGGDTPQKPTVQPLQTQTTNLPPKKPAVASFKRSESVMPDNDFPTIDGGDFAEENVEQTSPEPPTEPMIKPLEEQKPNIPLDNVEPKDEVKIEEPQAPQPEVKLSVTETAPDAGAEDVGSDGEAITALPGGSTSTKLISDEEPVQTVEEIQSVEYDEKDIQKDGDETTMNPSDVIESGKDGMSKMTMNVDQDWLNKERAVEAVQKNLPTGTGYSYKKGAKLLTPVTEEPKMMGGVLQTLIDKEAEVRRRHKEAVQIEHDLRLRVTRETADIIALLSNGKLAELKNEHPLVFARLVEPLKASIALSHLNKTANNIISFYDRNWYLRATPKDKATLLENIRKDTGRHDLFALKVNKPDKMTPEKDHIYKILDGYFNDYQSQKVVRGNQVAKQMLRMFDQASGLYVAPFYTDVVPTLGSTWLNQRFENFYTKTEFLRGEALAKAMPQLVGRFMVMVENGTVLATSTDIQMSLYSLAAVLSKIMDGVTEPTNFLGKRKFYGYMGMCDTNCAKGIATNYRDGDPLKTFVHNKQREVLRWISLYLRDDLLRVDTSIQKLLVEIMFRTTNDLKFRPSDEKVNLHVKSEYVDPNAKQSLLELPNLKEVISKIPRKLGKIPKRLNNIQPPQLITNIAKKPKLTRLSNAFARLGSGFDRFMSGYRLPGRMVDNRLDARSIAPYNAFKTPKKVIASLDDGLMQMVEVAVDMVNLRSSSDAQNLYYQVFNTWVQLQSFHAAIHSFEPQTSKKRTSSKTLGAIFRHLNTSVSKHIEGMPKMFLPFTSLLLQICFYIENSVDGYRRSTLKRLKNFLTGIFSLGIKSRLGPSNFTELQSYLEPQVVYNKSRYVIGRAIISNLVQDFKLMFLNKPAIPMPIIQAITMFLGLWARGSSDKLNLADQNIDIARRIFFLNYMSNKYDLAMTATEIVVQHCAATAPILHLGCVPRNVRGAIKCKNVAVPTTKFHVLKVMQMMDATFEDPLDIIRMGTDLARRCKAMPVRTNIVVKKKKDKKPQPYDTAIMYSELAHRYHCYQEQAYVVDQITKSLLKTKDVDAMGDVINSIFEKSRSITVRQTNQSESGPTLVCPYMEDAPEELRDRYRDRMVKYAASQMTMRRRATEALKNFGNKVADKFSISRRNRTSGIPPLESIVGAVLVGTRQFDGIFFYGGFPSPEKITMPESVTVKAGDGRVVYHGKEFMAELEVLRPLGVNAVLMEKQKNVTKRMYYMDSGTKMDELAFGLDAMNFVVRAHVLTTASTLREMGYDIGKFIWCGYEHGWVADFALHNIIGNSDVPVFNGSYWLLSKQMKVSDVLGKKVRIKHGEKVMDQDIDDINLNVFSSDGAQIAKYPAKKGSGANFANHGANSFTFDTGYGEVSPAAIEDIIRDAEFDEATNTLVVNLDAPSSVLAESPIINSN</sequence>